<accession>A0A176W0A4</accession>
<reference evidence="1" key="1">
    <citation type="submission" date="2016-03" db="EMBL/GenBank/DDBJ databases">
        <title>Mechanisms controlling the formation of the plant cell surface in tip-growing cells are functionally conserved among land plants.</title>
        <authorList>
            <person name="Honkanen S."/>
            <person name="Jones V.A."/>
            <person name="Morieri G."/>
            <person name="Champion C."/>
            <person name="Hetherington A.J."/>
            <person name="Kelly S."/>
            <person name="Saint-Marcoux D."/>
            <person name="Proust H."/>
            <person name="Prescott H."/>
            <person name="Dolan L."/>
        </authorList>
    </citation>
    <scope>NUCLEOTIDE SEQUENCE [LARGE SCALE GENOMIC DNA]</scope>
    <source>
        <tissue evidence="1">Whole gametophyte</tissue>
    </source>
</reference>
<dbReference type="EMBL" id="LVLJ01002167">
    <property type="protein sequence ID" value="OAE26479.1"/>
    <property type="molecule type" value="Genomic_DNA"/>
</dbReference>
<name>A0A176W0A4_MARPO</name>
<evidence type="ECO:0008006" key="3">
    <source>
        <dbReference type="Google" id="ProtNLM"/>
    </source>
</evidence>
<evidence type="ECO:0000313" key="1">
    <source>
        <dbReference type="EMBL" id="OAE26479.1"/>
    </source>
</evidence>
<comment type="caution">
    <text evidence="1">The sequence shown here is derived from an EMBL/GenBank/DDBJ whole genome shotgun (WGS) entry which is preliminary data.</text>
</comment>
<keyword evidence="2" id="KW-1185">Reference proteome</keyword>
<evidence type="ECO:0000313" key="2">
    <source>
        <dbReference type="Proteomes" id="UP000077202"/>
    </source>
</evidence>
<proteinExistence type="predicted"/>
<gene>
    <name evidence="1" type="ORF">AXG93_815s1420</name>
</gene>
<dbReference type="AlphaFoldDB" id="A0A176W0A4"/>
<protein>
    <recommendedName>
        <fullName evidence="3">Reverse transcriptase domain-containing protein</fullName>
    </recommendedName>
</protein>
<dbReference type="Proteomes" id="UP000077202">
    <property type="component" value="Unassembled WGS sequence"/>
</dbReference>
<sequence length="120" mass="13197">MKASFQAGRIRGYQVGETVLLNYSLFADDMGVFIDDSYSSFQELRMVLGKYEESSGARLNLSKSAILLLGMDRPPDWFPLTGCTLMQQGEESRAAVPLVSVGIQQGWNSETFTGQMGSTL</sequence>
<organism evidence="1 2">
    <name type="scientific">Marchantia polymorpha subsp. ruderalis</name>
    <dbReference type="NCBI Taxonomy" id="1480154"/>
    <lineage>
        <taxon>Eukaryota</taxon>
        <taxon>Viridiplantae</taxon>
        <taxon>Streptophyta</taxon>
        <taxon>Embryophyta</taxon>
        <taxon>Marchantiophyta</taxon>
        <taxon>Marchantiopsida</taxon>
        <taxon>Marchantiidae</taxon>
        <taxon>Marchantiales</taxon>
        <taxon>Marchantiaceae</taxon>
        <taxon>Marchantia</taxon>
    </lineage>
</organism>